<keyword evidence="6 11" id="KW-0067">ATP-binding</keyword>
<keyword evidence="2 11" id="KW-0963">Cytoplasm</keyword>
<dbReference type="PROSITE" id="PS50206">
    <property type="entry name" value="RHODANESE_3"/>
    <property type="match status" value="1"/>
</dbReference>
<feature type="binding site" evidence="11">
    <location>
        <position position="289"/>
    </location>
    <ligand>
        <name>ATP</name>
        <dbReference type="ChEBI" id="CHEBI:30616"/>
    </ligand>
</feature>
<comment type="similarity">
    <text evidence="11">Belongs to the ThiI family.</text>
</comment>
<comment type="caution">
    <text evidence="14">The sequence shown here is derived from an EMBL/GenBank/DDBJ whole genome shotgun (WGS) entry which is preliminary data.</text>
</comment>
<keyword evidence="3 11" id="KW-0820">tRNA-binding</keyword>
<evidence type="ECO:0000256" key="3">
    <source>
        <dbReference type="ARBA" id="ARBA00022555"/>
    </source>
</evidence>
<dbReference type="PROSITE" id="PS51165">
    <property type="entry name" value="THUMP"/>
    <property type="match status" value="1"/>
</dbReference>
<evidence type="ECO:0000313" key="15">
    <source>
        <dbReference type="Proteomes" id="UP001595840"/>
    </source>
</evidence>
<evidence type="ECO:0000256" key="11">
    <source>
        <dbReference type="HAMAP-Rule" id="MF_00021"/>
    </source>
</evidence>
<accession>A0ABV8V4B0</accession>
<keyword evidence="5 11" id="KW-0547">Nucleotide-binding</keyword>
<dbReference type="Pfam" id="PF02926">
    <property type="entry name" value="THUMP"/>
    <property type="match status" value="1"/>
</dbReference>
<dbReference type="InterPro" id="IPR004114">
    <property type="entry name" value="THUMP_dom"/>
</dbReference>
<dbReference type="RefSeq" id="WP_290259280.1">
    <property type="nucleotide sequence ID" value="NZ_JAUFQG010000004.1"/>
</dbReference>
<comment type="catalytic activity">
    <reaction evidence="11">
        <text>[ThiI sulfur-carrier protein]-S-sulfanyl-L-cysteine + a uridine in tRNA + 2 reduced [2Fe-2S]-[ferredoxin] + ATP + H(+) = [ThiI sulfur-carrier protein]-L-cysteine + a 4-thiouridine in tRNA + 2 oxidized [2Fe-2S]-[ferredoxin] + AMP + diphosphate</text>
        <dbReference type="Rhea" id="RHEA:24176"/>
        <dbReference type="Rhea" id="RHEA-COMP:10000"/>
        <dbReference type="Rhea" id="RHEA-COMP:10001"/>
        <dbReference type="Rhea" id="RHEA-COMP:13337"/>
        <dbReference type="Rhea" id="RHEA-COMP:13338"/>
        <dbReference type="Rhea" id="RHEA-COMP:13339"/>
        <dbReference type="Rhea" id="RHEA-COMP:13340"/>
        <dbReference type="ChEBI" id="CHEBI:15378"/>
        <dbReference type="ChEBI" id="CHEBI:29950"/>
        <dbReference type="ChEBI" id="CHEBI:30616"/>
        <dbReference type="ChEBI" id="CHEBI:33019"/>
        <dbReference type="ChEBI" id="CHEBI:33737"/>
        <dbReference type="ChEBI" id="CHEBI:33738"/>
        <dbReference type="ChEBI" id="CHEBI:61963"/>
        <dbReference type="ChEBI" id="CHEBI:65315"/>
        <dbReference type="ChEBI" id="CHEBI:136798"/>
        <dbReference type="ChEBI" id="CHEBI:456215"/>
        <dbReference type="EC" id="2.8.1.4"/>
    </reaction>
</comment>
<comment type="function">
    <text evidence="11">Catalyzes the ATP-dependent transfer of a sulfur to tRNA to produce 4-thiouridine in position 8 of tRNAs, which functions as a near-UV photosensor. Also catalyzes the transfer of sulfur to the sulfur carrier protein ThiS, forming ThiS-thiocarboxylate. This is a step in the synthesis of thiazole, in the thiamine biosynthesis pathway. The sulfur is donated as persulfide by IscS.</text>
</comment>
<dbReference type="Pfam" id="PF02568">
    <property type="entry name" value="ThiI"/>
    <property type="match status" value="1"/>
</dbReference>
<keyword evidence="10" id="KW-0676">Redox-active center</keyword>
<dbReference type="Proteomes" id="UP001595840">
    <property type="component" value="Unassembled WGS sequence"/>
</dbReference>
<dbReference type="Gene3D" id="3.30.2130.30">
    <property type="match status" value="1"/>
</dbReference>
<evidence type="ECO:0000259" key="12">
    <source>
        <dbReference type="PROSITE" id="PS50206"/>
    </source>
</evidence>
<keyword evidence="7 11" id="KW-0694">RNA-binding</keyword>
<comment type="catalytic activity">
    <reaction evidence="11">
        <text>[ThiS sulfur-carrier protein]-C-terminal Gly-Gly-AMP + S-sulfanyl-L-cysteinyl-[cysteine desulfurase] + AH2 = [ThiS sulfur-carrier protein]-C-terminal-Gly-aminoethanethioate + L-cysteinyl-[cysteine desulfurase] + A + AMP + 2 H(+)</text>
        <dbReference type="Rhea" id="RHEA:43340"/>
        <dbReference type="Rhea" id="RHEA-COMP:12157"/>
        <dbReference type="Rhea" id="RHEA-COMP:12158"/>
        <dbReference type="Rhea" id="RHEA-COMP:12910"/>
        <dbReference type="Rhea" id="RHEA-COMP:19908"/>
        <dbReference type="ChEBI" id="CHEBI:13193"/>
        <dbReference type="ChEBI" id="CHEBI:15378"/>
        <dbReference type="ChEBI" id="CHEBI:17499"/>
        <dbReference type="ChEBI" id="CHEBI:29950"/>
        <dbReference type="ChEBI" id="CHEBI:61963"/>
        <dbReference type="ChEBI" id="CHEBI:90618"/>
        <dbReference type="ChEBI" id="CHEBI:232372"/>
        <dbReference type="ChEBI" id="CHEBI:456215"/>
    </reaction>
</comment>
<evidence type="ECO:0000259" key="13">
    <source>
        <dbReference type="PROSITE" id="PS51165"/>
    </source>
</evidence>
<dbReference type="Pfam" id="PF00581">
    <property type="entry name" value="Rhodanese"/>
    <property type="match status" value="1"/>
</dbReference>
<dbReference type="Pfam" id="PF22025">
    <property type="entry name" value="ThiI_fer"/>
    <property type="match status" value="1"/>
</dbReference>
<dbReference type="InterPro" id="IPR054173">
    <property type="entry name" value="ThiI_fer"/>
</dbReference>
<gene>
    <name evidence="11 14" type="primary">thiI</name>
    <name evidence="14" type="ORF">ACFOX3_10160</name>
</gene>
<dbReference type="InterPro" id="IPR026340">
    <property type="entry name" value="THII_Thiazole_biosynth_dom"/>
</dbReference>
<keyword evidence="15" id="KW-1185">Reference proteome</keyword>
<dbReference type="InterPro" id="IPR001763">
    <property type="entry name" value="Rhodanese-like_dom"/>
</dbReference>
<evidence type="ECO:0000256" key="10">
    <source>
        <dbReference type="ARBA" id="ARBA00023284"/>
    </source>
</evidence>
<comment type="pathway">
    <text evidence="11">Cofactor biosynthesis; thiamine diphosphate biosynthesis.</text>
</comment>
<dbReference type="Gene3D" id="3.40.250.10">
    <property type="entry name" value="Rhodanese-like domain"/>
    <property type="match status" value="1"/>
</dbReference>
<dbReference type="SUPFAM" id="SSF52402">
    <property type="entry name" value="Adenine nucleotide alpha hydrolases-like"/>
    <property type="match status" value="1"/>
</dbReference>
<name>A0ABV8V4B0_9GAMM</name>
<dbReference type="EC" id="2.8.1.4" evidence="11"/>
<feature type="binding site" evidence="11">
    <location>
        <position position="267"/>
    </location>
    <ligand>
        <name>ATP</name>
        <dbReference type="ChEBI" id="CHEBI:30616"/>
    </ligand>
</feature>
<keyword evidence="8 11" id="KW-0784">Thiamine biosynthesis</keyword>
<dbReference type="NCBIfam" id="TIGR00342">
    <property type="entry name" value="tRNA uracil 4-sulfurtransferase ThiI"/>
    <property type="match status" value="1"/>
</dbReference>
<keyword evidence="4 11" id="KW-0808">Transferase</keyword>
<dbReference type="EMBL" id="JBHSCX010000008">
    <property type="protein sequence ID" value="MFC4362668.1"/>
    <property type="molecule type" value="Genomic_DNA"/>
</dbReference>
<comment type="subcellular location">
    <subcellularLocation>
        <location evidence="1 11">Cytoplasm</location>
    </subcellularLocation>
</comment>
<evidence type="ECO:0000313" key="14">
    <source>
        <dbReference type="EMBL" id="MFC4362668.1"/>
    </source>
</evidence>
<keyword evidence="9" id="KW-1015">Disulfide bond</keyword>
<evidence type="ECO:0000256" key="7">
    <source>
        <dbReference type="ARBA" id="ARBA00022884"/>
    </source>
</evidence>
<evidence type="ECO:0000256" key="2">
    <source>
        <dbReference type="ARBA" id="ARBA00022490"/>
    </source>
</evidence>
<feature type="active site" description="Cysteine persulfide intermediate" evidence="11">
    <location>
        <position position="457"/>
    </location>
</feature>
<proteinExistence type="inferred from homology"/>
<dbReference type="PANTHER" id="PTHR43209">
    <property type="entry name" value="TRNA SULFURTRANSFERASE"/>
    <property type="match status" value="1"/>
</dbReference>
<dbReference type="PANTHER" id="PTHR43209:SF1">
    <property type="entry name" value="TRNA SULFURTRANSFERASE"/>
    <property type="match status" value="1"/>
</dbReference>
<dbReference type="CDD" id="cd01712">
    <property type="entry name" value="PPase_ThiI"/>
    <property type="match status" value="1"/>
</dbReference>
<organism evidence="14 15">
    <name type="scientific">Simiduia curdlanivorans</name>
    <dbReference type="NCBI Taxonomy" id="1492769"/>
    <lineage>
        <taxon>Bacteria</taxon>
        <taxon>Pseudomonadati</taxon>
        <taxon>Pseudomonadota</taxon>
        <taxon>Gammaproteobacteria</taxon>
        <taxon>Cellvibrionales</taxon>
        <taxon>Cellvibrionaceae</taxon>
        <taxon>Simiduia</taxon>
    </lineage>
</organism>
<dbReference type="SUPFAM" id="SSF143437">
    <property type="entry name" value="THUMP domain-like"/>
    <property type="match status" value="1"/>
</dbReference>
<protein>
    <recommendedName>
        <fullName evidence="11">tRNA sulfurtransferase</fullName>
        <ecNumber evidence="11">2.8.1.4</ecNumber>
    </recommendedName>
    <alternativeName>
        <fullName evidence="11">Sulfur carrier protein ThiS sulfurtransferase</fullName>
    </alternativeName>
    <alternativeName>
        <fullName evidence="11">Thiamine biosynthesis protein ThiI</fullName>
    </alternativeName>
    <alternativeName>
        <fullName evidence="11">tRNA 4-thiouridine synthase</fullName>
    </alternativeName>
</protein>
<dbReference type="GO" id="GO:0140741">
    <property type="term" value="F:tRNA-uracil-4 sulfurtransferase activity"/>
    <property type="evidence" value="ECO:0007669"/>
    <property type="project" value="UniProtKB-EC"/>
</dbReference>
<dbReference type="NCBIfam" id="TIGR04271">
    <property type="entry name" value="ThiI_C_thiazole"/>
    <property type="match status" value="1"/>
</dbReference>
<dbReference type="InterPro" id="IPR049962">
    <property type="entry name" value="THUMP_ThiI"/>
</dbReference>
<dbReference type="InterPro" id="IPR050102">
    <property type="entry name" value="tRNA_sulfurtransferase_ThiI"/>
</dbReference>
<evidence type="ECO:0000256" key="4">
    <source>
        <dbReference type="ARBA" id="ARBA00022679"/>
    </source>
</evidence>
<dbReference type="InterPro" id="IPR049961">
    <property type="entry name" value="ThiI_N"/>
</dbReference>
<dbReference type="InterPro" id="IPR036873">
    <property type="entry name" value="Rhodanese-like_dom_sf"/>
</dbReference>
<dbReference type="InterPro" id="IPR020536">
    <property type="entry name" value="ThiI_AANH"/>
</dbReference>
<feature type="binding site" evidence="11">
    <location>
        <begin position="185"/>
        <end position="186"/>
    </location>
    <ligand>
        <name>ATP</name>
        <dbReference type="ChEBI" id="CHEBI:30616"/>
    </ligand>
</feature>
<feature type="binding site" evidence="11">
    <location>
        <position position="298"/>
    </location>
    <ligand>
        <name>ATP</name>
        <dbReference type="ChEBI" id="CHEBI:30616"/>
    </ligand>
</feature>
<dbReference type="HAMAP" id="MF_00021">
    <property type="entry name" value="ThiI"/>
    <property type="match status" value="1"/>
</dbReference>
<comment type="caution">
    <text evidence="11">Lacks conserved residue(s) required for the propagation of feature annotation.</text>
</comment>
<evidence type="ECO:0000256" key="1">
    <source>
        <dbReference type="ARBA" id="ARBA00004496"/>
    </source>
</evidence>
<evidence type="ECO:0000256" key="5">
    <source>
        <dbReference type="ARBA" id="ARBA00022741"/>
    </source>
</evidence>
<sequence length="494" mass="54398">MHFIVKLFPEITIKSPPVRKRFIKQLRDNLRSQLVQVDTGIKVERDWEKIEVLAPGNDELLSARISDVLARTPGIANFVRVQPFPLGDMHDVFEKTLSVWGPLLEGKTFCVRAKRTGSHEFSSIDVERYVGGGLNQHSGAKGVKLKNPDVVVKIEIRDDNLYVIEEQTPGLGGFPIGSQEGVLSLISGGFDSTVASYLMIKRGIRTHYCFFNLGGRAHELGVKEVAFFLWNKYGSSHPVKFVSVPFEGVISEILQNVDNSYMGVVLKRMMLRAASKVAAELDIQALVTGEAVAQVSSQTLPNLAAIDAVTDTLVLRPLIVMDKGDIIDISRAIGTEDFAASMPEYCGVISVKPTTKAKMDKVLAAEAKFDFDVLEQAISTRKTQFIQDVVADLEATVVKVDVVADASASVVIDIRHPNEEELRPLRLANVEVQKIPFFSLNTRFAGLDPSRQYLLYCDKGVMSQLHAEHLKDAGHPNVGVYRPEQQAAGCTLAP</sequence>
<dbReference type="Gene3D" id="3.40.50.620">
    <property type="entry name" value="HUPs"/>
    <property type="match status" value="1"/>
</dbReference>
<feature type="domain" description="Rhodanese" evidence="12">
    <location>
        <begin position="405"/>
        <end position="488"/>
    </location>
</feature>
<feature type="domain" description="THUMP" evidence="13">
    <location>
        <begin position="63"/>
        <end position="167"/>
    </location>
</feature>
<dbReference type="SUPFAM" id="SSF52821">
    <property type="entry name" value="Rhodanese/Cell cycle control phosphatase"/>
    <property type="match status" value="1"/>
</dbReference>
<dbReference type="InterPro" id="IPR003720">
    <property type="entry name" value="tRNA_STrfase"/>
</dbReference>
<evidence type="ECO:0000256" key="6">
    <source>
        <dbReference type="ARBA" id="ARBA00022840"/>
    </source>
</evidence>
<dbReference type="InterPro" id="IPR014729">
    <property type="entry name" value="Rossmann-like_a/b/a_fold"/>
</dbReference>
<dbReference type="SMART" id="SM00981">
    <property type="entry name" value="THUMP"/>
    <property type="match status" value="1"/>
</dbReference>
<evidence type="ECO:0000256" key="8">
    <source>
        <dbReference type="ARBA" id="ARBA00022977"/>
    </source>
</evidence>
<evidence type="ECO:0000256" key="9">
    <source>
        <dbReference type="ARBA" id="ARBA00023157"/>
    </source>
</evidence>
<reference evidence="15" key="1">
    <citation type="journal article" date="2019" name="Int. J. Syst. Evol. Microbiol.">
        <title>The Global Catalogue of Microorganisms (GCM) 10K type strain sequencing project: providing services to taxonomists for standard genome sequencing and annotation.</title>
        <authorList>
            <consortium name="The Broad Institute Genomics Platform"/>
            <consortium name="The Broad Institute Genome Sequencing Center for Infectious Disease"/>
            <person name="Wu L."/>
            <person name="Ma J."/>
        </authorList>
    </citation>
    <scope>NUCLEOTIDE SEQUENCE [LARGE SCALE GENOMIC DNA]</scope>
    <source>
        <strain evidence="15">CECT 8570</strain>
    </source>
</reference>
<dbReference type="CDD" id="cd11716">
    <property type="entry name" value="THUMP_ThiI"/>
    <property type="match status" value="1"/>
</dbReference>